<evidence type="ECO:0000256" key="4">
    <source>
        <dbReference type="ARBA" id="ARBA00022786"/>
    </source>
</evidence>
<evidence type="ECO:0000256" key="1">
    <source>
        <dbReference type="ARBA" id="ARBA00005032"/>
    </source>
</evidence>
<evidence type="ECO:0000259" key="6">
    <source>
        <dbReference type="Pfam" id="PF00899"/>
    </source>
</evidence>
<evidence type="ECO:0000313" key="7">
    <source>
        <dbReference type="EMBL" id="CAH1269226.1"/>
    </source>
</evidence>
<dbReference type="Proteomes" id="UP000838412">
    <property type="component" value="Chromosome 7"/>
</dbReference>
<dbReference type="InterPro" id="IPR000594">
    <property type="entry name" value="ThiF_NAD_FAD-bd"/>
</dbReference>
<comment type="similarity">
    <text evidence="2 5">Belongs to the ubiquitin-activating E1 family. ULA1 subfamily.</text>
</comment>
<dbReference type="OrthoDB" id="1708823at2759"/>
<dbReference type="PIRSF" id="PIRSF039099">
    <property type="entry name" value="APP-BP1"/>
    <property type="match status" value="1"/>
</dbReference>
<sequence>MAATGAGKTMDKEKKYDRQLRLWGDHGQAALEASRVCLVNVTATGTETLKNLILPGIGWFTIIDGGKVTGEDVGNNFFLERDSIGKSRAEMATECLLELNSDVCGDFIDENPEHLLEANPEFFRSFSCVIAAQMPERTLLGLASVLWDYGIPLLVCRSYGLIGYMRVVVKEHTVIESHPDNAHSDLRLDRPFPALAAYVDAIDMDSLSKKDHSHTPFPVILLKHLIQWRKEHEGDMPKNYKEKGVFKEMVRKGMWENEEGPGEPEENFEEAIRHTNTALVPTRIPSEIQTLFEDEGCRNLNAESSDFFVMTKALKEFAENEGKGALPLRGAIPDMFADSERYIQLQNIYRDQAKQDASVVASRVSQILSSIGRPSHCIPEEAIRLFCRNAAFLRVVRTRSLEEEYNPEKACVNEMGVQLENPDSEIALYIMLRAVDKFQQQYGRYPGYYDDQVEADIPKLKACMCGLLQEWSLTPYIKDEYVHEMCRYGGSELHSVAAFMGGAAAQEVIKLVTKQFVPFNNTYIYNAMNSSSATYTL</sequence>
<feature type="domain" description="THIF-type NAD/FAD binding fold" evidence="6">
    <location>
        <begin position="16"/>
        <end position="529"/>
    </location>
</feature>
<dbReference type="EMBL" id="OV696692">
    <property type="protein sequence ID" value="CAH1269226.1"/>
    <property type="molecule type" value="Genomic_DNA"/>
</dbReference>
<dbReference type="AlphaFoldDB" id="A0A8K0A6U7"/>
<dbReference type="SUPFAM" id="SSF69572">
    <property type="entry name" value="Activating enzymes of the ubiquitin-like proteins"/>
    <property type="match status" value="1"/>
</dbReference>
<keyword evidence="8" id="KW-1185">Reference proteome</keyword>
<evidence type="ECO:0000313" key="8">
    <source>
        <dbReference type="Proteomes" id="UP000838412"/>
    </source>
</evidence>
<name>A0A8K0A6U7_BRALA</name>
<dbReference type="CDD" id="cd01493">
    <property type="entry name" value="APPBP1_RUB"/>
    <property type="match status" value="1"/>
</dbReference>
<dbReference type="UniPathway" id="UPA00885"/>
<dbReference type="Gene3D" id="3.40.50.720">
    <property type="entry name" value="NAD(P)-binding Rossmann-like Domain"/>
    <property type="match status" value="2"/>
</dbReference>
<dbReference type="GO" id="GO:0045116">
    <property type="term" value="P:protein neddylation"/>
    <property type="evidence" value="ECO:0007669"/>
    <property type="project" value="UniProtKB-UniRule"/>
</dbReference>
<dbReference type="FunFam" id="3.40.50.720:FF:000263">
    <property type="entry name" value="NEDD8-activating enzyme E1 regulatory subunit"/>
    <property type="match status" value="1"/>
</dbReference>
<dbReference type="InterPro" id="IPR035985">
    <property type="entry name" value="Ubiquitin-activating_enz"/>
</dbReference>
<dbReference type="Pfam" id="PF00899">
    <property type="entry name" value="ThiF"/>
    <property type="match status" value="1"/>
</dbReference>
<gene>
    <name evidence="7" type="primary">NAE1</name>
    <name evidence="7" type="ORF">BLAG_LOCUS21937</name>
</gene>
<comment type="pathway">
    <text evidence="1 5">Protein modification; protein neddylation.</text>
</comment>
<reference evidence="7" key="1">
    <citation type="submission" date="2022-01" db="EMBL/GenBank/DDBJ databases">
        <authorList>
            <person name="Braso-Vives M."/>
        </authorList>
    </citation>
    <scope>NUCLEOTIDE SEQUENCE</scope>
</reference>
<dbReference type="InterPro" id="IPR030667">
    <property type="entry name" value="APP-BP1"/>
</dbReference>
<keyword evidence="4 5" id="KW-0833">Ubl conjugation pathway</keyword>
<dbReference type="InterPro" id="IPR045886">
    <property type="entry name" value="ThiF/MoeB/HesA"/>
</dbReference>
<organism evidence="7 8">
    <name type="scientific">Branchiostoma lanceolatum</name>
    <name type="common">Common lancelet</name>
    <name type="synonym">Amphioxus lanceolatum</name>
    <dbReference type="NCBI Taxonomy" id="7740"/>
    <lineage>
        <taxon>Eukaryota</taxon>
        <taxon>Metazoa</taxon>
        <taxon>Chordata</taxon>
        <taxon>Cephalochordata</taxon>
        <taxon>Leptocardii</taxon>
        <taxon>Amphioxiformes</taxon>
        <taxon>Branchiostomatidae</taxon>
        <taxon>Branchiostoma</taxon>
    </lineage>
</organism>
<dbReference type="PANTHER" id="PTHR10953">
    <property type="entry name" value="UBIQUITIN-ACTIVATING ENZYME E1"/>
    <property type="match status" value="1"/>
</dbReference>
<dbReference type="GO" id="GO:0019781">
    <property type="term" value="F:NEDD8 activating enzyme activity"/>
    <property type="evidence" value="ECO:0007669"/>
    <property type="project" value="UniProtKB-UniRule"/>
</dbReference>
<dbReference type="GO" id="GO:0005737">
    <property type="term" value="C:cytoplasm"/>
    <property type="evidence" value="ECO:0007669"/>
    <property type="project" value="TreeGrafter"/>
</dbReference>
<evidence type="ECO:0000256" key="5">
    <source>
        <dbReference type="PIRNR" id="PIRNR039099"/>
    </source>
</evidence>
<proteinExistence type="inferred from homology"/>
<evidence type="ECO:0000256" key="3">
    <source>
        <dbReference type="ARBA" id="ARBA00015407"/>
    </source>
</evidence>
<evidence type="ECO:0000256" key="2">
    <source>
        <dbReference type="ARBA" id="ARBA00006868"/>
    </source>
</evidence>
<dbReference type="PANTHER" id="PTHR10953:SF29">
    <property type="entry name" value="NEDD8-ACTIVATING ENZYME E1 REGULATORY SUBUNIT"/>
    <property type="match status" value="1"/>
</dbReference>
<dbReference type="FunFam" id="3.40.50.720:FF:000187">
    <property type="entry name" value="NEDD8-activating enzyme E1 regulatory subunit"/>
    <property type="match status" value="1"/>
</dbReference>
<protein>
    <recommendedName>
        <fullName evidence="3 5">NEDD8-activating enzyme E1 regulatory subunit</fullName>
    </recommendedName>
</protein>
<accession>A0A8K0A6U7</accession>